<dbReference type="EMBL" id="JZWS03000037">
    <property type="protein sequence ID" value="MEW9492466.1"/>
    <property type="molecule type" value="Genomic_DNA"/>
</dbReference>
<dbReference type="Proteomes" id="UP000053480">
    <property type="component" value="Unassembled WGS sequence"/>
</dbReference>
<comment type="caution">
    <text evidence="1">The sequence shown here is derived from an EMBL/GenBank/DDBJ whole genome shotgun (WGS) entry which is preliminary data.</text>
</comment>
<name>A0ACC6TRE2_9CREN</name>
<organism evidence="1 2">
    <name type="scientific">Candidatus Aramenus sulfurataquae</name>
    <dbReference type="NCBI Taxonomy" id="1326980"/>
    <lineage>
        <taxon>Archaea</taxon>
        <taxon>Thermoproteota</taxon>
        <taxon>Thermoprotei</taxon>
        <taxon>Sulfolobales</taxon>
        <taxon>Sulfolobaceae</taxon>
        <taxon>Candidatus Aramenus</taxon>
    </lineage>
</organism>
<proteinExistence type="predicted"/>
<accession>A0ACC6TRE2</accession>
<evidence type="ECO:0000313" key="2">
    <source>
        <dbReference type="Proteomes" id="UP000053480"/>
    </source>
</evidence>
<protein>
    <submittedName>
        <fullName evidence="1">Alcohol dehydrogenase catalytic domain-containing protein</fullName>
    </submittedName>
</protein>
<sequence length="333" mass="36164">MKAAVFSGVGKPLAIKEVEDPKPDGGVLLKVLATGLCHGDVHVIMGDWEGDIYVKEGRILGHEILGEVVAGGKKVKKGDKVLVYNAFGCNTCKYCRSGYYQYCERVKVLGIHEDGGFAEYVKVPDEDNLVKVEGNPVNLAPLADAGITAFHASESIGSGEKVAILGTGAVSLLALQILKNFGAEVTVVGRNLAKLSKMKELGADEVIVTKGEYTRDLSEKASTRKFDYVIDFIGSDLTLNELPWMLSRLGELRIVGEFGGTLKVPEQLLVLRGLRVRGILYGKKEHLFAVKKMYEEGKLKTFAVPYLLSEINQAIDDLISGRIIGRAVILPQT</sequence>
<evidence type="ECO:0000313" key="1">
    <source>
        <dbReference type="EMBL" id="MEW9492466.1"/>
    </source>
</evidence>
<reference evidence="1" key="1">
    <citation type="submission" date="2024-07" db="EMBL/GenBank/DDBJ databases">
        <title>Metagenome and Metagenome-Assembled Genomes of Archaea from a hot spring from the geothermal field of Los Azufres, Mexico.</title>
        <authorList>
            <person name="Marin-Paredes R."/>
            <person name="Martinez-Romero E."/>
            <person name="Servin-Garciduenas L.E."/>
        </authorList>
    </citation>
    <scope>NUCLEOTIDE SEQUENCE</scope>
    <source>
        <strain evidence="1">AZ1-454</strain>
    </source>
</reference>
<gene>
    <name evidence="1" type="ORF">TQ35_0009760</name>
</gene>